<gene>
    <name evidence="1" type="ORF">SAMN05192558_109314</name>
</gene>
<dbReference type="AlphaFoldDB" id="A0A1H0T7N5"/>
<name>A0A1H0T7N5_9PSEU</name>
<evidence type="ECO:0000313" key="1">
    <source>
        <dbReference type="EMBL" id="SDP50063.1"/>
    </source>
</evidence>
<dbReference type="STRING" id="504798.SAMN05421871_11161"/>
<sequence>MRITTNRMSSDHTRHHARTVLAGDPYGLWVVSWLPHLQVTRDQAITAVTLAEVVAQGVEPGDRLWPVIVSWASELGLTGPDAVNRIAVDWDGADEHLPPRHHRPEVGVGEPLTRDELAKAIDRGAFTKQKEPHPMLRGRFERQERQRKARAMADRLLSRHVIYARPKGHGSPNGGK</sequence>
<keyword evidence="2" id="KW-1185">Reference proteome</keyword>
<dbReference type="EMBL" id="FNJB01000009">
    <property type="protein sequence ID" value="SDP50063.1"/>
    <property type="molecule type" value="Genomic_DNA"/>
</dbReference>
<dbReference type="OrthoDB" id="3629991at2"/>
<evidence type="ECO:0000313" key="2">
    <source>
        <dbReference type="Proteomes" id="UP000199651"/>
    </source>
</evidence>
<organism evidence="1 2">
    <name type="scientific">Actinokineospora alba</name>
    <dbReference type="NCBI Taxonomy" id="504798"/>
    <lineage>
        <taxon>Bacteria</taxon>
        <taxon>Bacillati</taxon>
        <taxon>Actinomycetota</taxon>
        <taxon>Actinomycetes</taxon>
        <taxon>Pseudonocardiales</taxon>
        <taxon>Pseudonocardiaceae</taxon>
        <taxon>Actinokineospora</taxon>
    </lineage>
</organism>
<accession>A0A1H0T7N5</accession>
<dbReference type="RefSeq" id="WP_091380351.1">
    <property type="nucleotide sequence ID" value="NZ_FNDV01000011.1"/>
</dbReference>
<proteinExistence type="predicted"/>
<dbReference type="Proteomes" id="UP000199651">
    <property type="component" value="Unassembled WGS sequence"/>
</dbReference>
<protein>
    <submittedName>
        <fullName evidence="1">Uncharacterized protein</fullName>
    </submittedName>
</protein>
<reference evidence="2" key="1">
    <citation type="submission" date="2016-10" db="EMBL/GenBank/DDBJ databases">
        <authorList>
            <person name="Varghese N."/>
            <person name="Submissions S."/>
        </authorList>
    </citation>
    <scope>NUCLEOTIDE SEQUENCE [LARGE SCALE GENOMIC DNA]</scope>
    <source>
        <strain evidence="2">IBRC-M 10655</strain>
    </source>
</reference>